<comment type="caution">
    <text evidence="1">The sequence shown here is derived from an EMBL/GenBank/DDBJ whole genome shotgun (WGS) entry which is preliminary data.</text>
</comment>
<sequence>MDDHKMQIAPLPRPVDQESHKQNLAAQVQQFVENSGLKELELTFKATFNGKNKDKITTRLESDHTLKENVMDDDHGHCPKSQGHCCGRHGGGAHVCHGGVPNCGPCGQVHISPYNSYGGNYGPSAVESNYWSTVPRDGLPIDPETPWQRDCFPPPAPVAGYEPSAPPWYGNHDESPSSCITNPMVDLFLLLGGQATSGVEMTIDIMYVAID</sequence>
<name>A0ACC0LDH3_RHOML</name>
<protein>
    <submittedName>
        <fullName evidence="1">Uncharacterized protein</fullName>
    </submittedName>
</protein>
<evidence type="ECO:0000313" key="1">
    <source>
        <dbReference type="EMBL" id="KAI8526620.1"/>
    </source>
</evidence>
<reference evidence="1" key="1">
    <citation type="submission" date="2022-02" db="EMBL/GenBank/DDBJ databases">
        <title>Plant Genome Project.</title>
        <authorList>
            <person name="Zhang R.-G."/>
        </authorList>
    </citation>
    <scope>NUCLEOTIDE SEQUENCE</scope>
    <source>
        <strain evidence="1">AT1</strain>
    </source>
</reference>
<evidence type="ECO:0000313" key="2">
    <source>
        <dbReference type="Proteomes" id="UP001062846"/>
    </source>
</evidence>
<proteinExistence type="predicted"/>
<dbReference type="Proteomes" id="UP001062846">
    <property type="component" value="Chromosome 12"/>
</dbReference>
<dbReference type="EMBL" id="CM046399">
    <property type="protein sequence ID" value="KAI8526620.1"/>
    <property type="molecule type" value="Genomic_DNA"/>
</dbReference>
<organism evidence="1 2">
    <name type="scientific">Rhododendron molle</name>
    <name type="common">Chinese azalea</name>
    <name type="synonym">Azalea mollis</name>
    <dbReference type="NCBI Taxonomy" id="49168"/>
    <lineage>
        <taxon>Eukaryota</taxon>
        <taxon>Viridiplantae</taxon>
        <taxon>Streptophyta</taxon>
        <taxon>Embryophyta</taxon>
        <taxon>Tracheophyta</taxon>
        <taxon>Spermatophyta</taxon>
        <taxon>Magnoliopsida</taxon>
        <taxon>eudicotyledons</taxon>
        <taxon>Gunneridae</taxon>
        <taxon>Pentapetalae</taxon>
        <taxon>asterids</taxon>
        <taxon>Ericales</taxon>
        <taxon>Ericaceae</taxon>
        <taxon>Ericoideae</taxon>
        <taxon>Rhodoreae</taxon>
        <taxon>Rhododendron</taxon>
    </lineage>
</organism>
<keyword evidence="2" id="KW-1185">Reference proteome</keyword>
<gene>
    <name evidence="1" type="ORF">RHMOL_Rhmol12G0010100</name>
</gene>
<accession>A0ACC0LDH3</accession>